<dbReference type="InterPro" id="IPR029787">
    <property type="entry name" value="Nucleotide_cyclase"/>
</dbReference>
<dbReference type="SUPFAM" id="SSF55781">
    <property type="entry name" value="GAF domain-like"/>
    <property type="match status" value="1"/>
</dbReference>
<dbReference type="Gene3D" id="3.30.450.20">
    <property type="entry name" value="PAS domain"/>
    <property type="match status" value="3"/>
</dbReference>
<gene>
    <name evidence="6" type="ORF">JAZ04_16390</name>
</gene>
<dbReference type="InterPro" id="IPR001610">
    <property type="entry name" value="PAC"/>
</dbReference>
<dbReference type="PROSITE" id="PS50887">
    <property type="entry name" value="GGDEF"/>
    <property type="match status" value="1"/>
</dbReference>
<evidence type="ECO:0000259" key="4">
    <source>
        <dbReference type="PROSITE" id="PS50883"/>
    </source>
</evidence>
<dbReference type="Pfam" id="PF13188">
    <property type="entry name" value="PAS_8"/>
    <property type="match status" value="1"/>
</dbReference>
<dbReference type="InterPro" id="IPR029016">
    <property type="entry name" value="GAF-like_dom_sf"/>
</dbReference>
<feature type="domain" description="PAC" evidence="3">
    <location>
        <begin position="340"/>
        <end position="393"/>
    </location>
</feature>
<dbReference type="SMART" id="SM00091">
    <property type="entry name" value="PAS"/>
    <property type="match status" value="3"/>
</dbReference>
<dbReference type="CDD" id="cd01948">
    <property type="entry name" value="EAL"/>
    <property type="match status" value="1"/>
</dbReference>
<dbReference type="Pfam" id="PF00990">
    <property type="entry name" value="GGDEF"/>
    <property type="match status" value="1"/>
</dbReference>
<dbReference type="FunFam" id="3.30.70.270:FF:000001">
    <property type="entry name" value="Diguanylate cyclase domain protein"/>
    <property type="match status" value="1"/>
</dbReference>
<dbReference type="AlphaFoldDB" id="A0A9E4N2A0"/>
<dbReference type="SUPFAM" id="SSF55073">
    <property type="entry name" value="Nucleotide cyclase"/>
    <property type="match status" value="1"/>
</dbReference>
<dbReference type="Pfam" id="PF13185">
    <property type="entry name" value="GAF_2"/>
    <property type="match status" value="1"/>
</dbReference>
<feature type="domain" description="GGDEF" evidence="5">
    <location>
        <begin position="589"/>
        <end position="722"/>
    </location>
</feature>
<dbReference type="InterPro" id="IPR052155">
    <property type="entry name" value="Biofilm_reg_signaling"/>
</dbReference>
<feature type="domain" description="PAS" evidence="2">
    <location>
        <begin position="137"/>
        <end position="207"/>
    </location>
</feature>
<dbReference type="SMART" id="SM00086">
    <property type="entry name" value="PAC"/>
    <property type="match status" value="2"/>
</dbReference>
<dbReference type="InterPro" id="IPR000700">
    <property type="entry name" value="PAS-assoc_C"/>
</dbReference>
<evidence type="ECO:0000256" key="1">
    <source>
        <dbReference type="ARBA" id="ARBA00001946"/>
    </source>
</evidence>
<organism evidence="6 7">
    <name type="scientific">Candidatus Thiodiazotropha lotti</name>
    <dbReference type="NCBI Taxonomy" id="2792787"/>
    <lineage>
        <taxon>Bacteria</taxon>
        <taxon>Pseudomonadati</taxon>
        <taxon>Pseudomonadota</taxon>
        <taxon>Gammaproteobacteria</taxon>
        <taxon>Chromatiales</taxon>
        <taxon>Sedimenticolaceae</taxon>
        <taxon>Candidatus Thiodiazotropha</taxon>
    </lineage>
</organism>
<dbReference type="SUPFAM" id="SSF55785">
    <property type="entry name" value="PYP-like sensor domain (PAS domain)"/>
    <property type="match status" value="2"/>
</dbReference>
<dbReference type="InterPro" id="IPR003018">
    <property type="entry name" value="GAF"/>
</dbReference>
<dbReference type="SUPFAM" id="SSF141868">
    <property type="entry name" value="EAL domain-like"/>
    <property type="match status" value="1"/>
</dbReference>
<dbReference type="Gene3D" id="3.20.20.450">
    <property type="entry name" value="EAL domain"/>
    <property type="match status" value="1"/>
</dbReference>
<sequence length="986" mass="112273">MDSRTNDNFSTALADAILHTTEDGILITDNSGLVLRHNTRFSELWRLSGELTDETTLDDIQDQLLDQLTNQQRFLDNLSLYQNQPKLKAFDSLYLKDGRVYEQFSQPMCSDGEVVARIWSFRDLTLTERVQKELYRETSFRIAILNTLPDLIWLKDTQGVYLACNDRFEDFFGAKEIEIVGKSDYNFVEKALADFFRQHDRLAMEKGGPSTNEEWITFANDGHKELLETTKTPLYDHRKKLIGILGIGHNITERRAAEERLRESEERLSLAMRGANDGLWDWNLLNNEIYYSPRWKEMLGYQDDELPNHLDTWKRLVHSADKDRVLNEIASFIAGDTEALEIEMRMHHKTGRDVHVLSRAIRLYQEADGKPVRLVGTHVDITERKRAESHDEKNAEILEMIAIGKPAVEIYDAIALMYESRHPGMRCSLLELHKGRLLHGGAPSLPKAYCEAVHGLEFGPDIGSCGTSTYTGHRVIVKDIATDPKWVTIRDAALPHGMRCCWSEPIKSSAGKVLGAFGMYYDHIATPDKEESNDLKAAARLASIVMERDQNQKRIHQLAYTDELTGLASRPHFFQSLDEMIKTSKRHQRRFSLLYIDLDNFKNVNDSLGHDVGDELLKVIAQRLKSFGRDVDFVARLSGDEFCILLDDVFDDYTSANLAKRCLERIAQPLQLSSRWHTPACSIGIAHYPDDGTDASMLLKAADTSLYAAKEHGKNRFAFYNQELTRKAEYRFQFEQYLREAIDNEQLTLVYQPQIHLTTGQIIGVEALSRWHHPEMGQIPPTEFIQVAEQIGMIKPLTKTILCNACRQAVSWQKQGLPLMRMSVNISPSHFLDEHLVTLIDQVLVETNMDPTLLELEVTETAVQTDQKNTAIFGHLKESGIQIAIDDFGTGYSSIASLKHLKVDSLKIDKYFINDMLLDKKTQYLVNTMIEMGHNLGHTIVAEGIETRAQLELLKQLSCDTAQGYLFSRPVTAEQIPKLVLNGIPT</sequence>
<dbReference type="Gene3D" id="3.30.70.270">
    <property type="match status" value="1"/>
</dbReference>
<dbReference type="NCBIfam" id="TIGR00254">
    <property type="entry name" value="GGDEF"/>
    <property type="match status" value="1"/>
</dbReference>
<evidence type="ECO:0000259" key="3">
    <source>
        <dbReference type="PROSITE" id="PS50113"/>
    </source>
</evidence>
<dbReference type="SMART" id="SM00052">
    <property type="entry name" value="EAL"/>
    <property type="match status" value="1"/>
</dbReference>
<dbReference type="InterPro" id="IPR035919">
    <property type="entry name" value="EAL_sf"/>
</dbReference>
<dbReference type="InterPro" id="IPR035965">
    <property type="entry name" value="PAS-like_dom_sf"/>
</dbReference>
<dbReference type="EMBL" id="JAEPDI010000013">
    <property type="protein sequence ID" value="MCG7940414.1"/>
    <property type="molecule type" value="Genomic_DNA"/>
</dbReference>
<dbReference type="Pfam" id="PF08448">
    <property type="entry name" value="PAS_4"/>
    <property type="match status" value="1"/>
</dbReference>
<dbReference type="Proteomes" id="UP000886687">
    <property type="component" value="Unassembled WGS sequence"/>
</dbReference>
<dbReference type="CDD" id="cd01949">
    <property type="entry name" value="GGDEF"/>
    <property type="match status" value="1"/>
</dbReference>
<dbReference type="InterPro" id="IPR013655">
    <property type="entry name" value="PAS_fold_3"/>
</dbReference>
<dbReference type="Pfam" id="PF00563">
    <property type="entry name" value="EAL"/>
    <property type="match status" value="1"/>
</dbReference>
<dbReference type="SMART" id="SM00267">
    <property type="entry name" value="GGDEF"/>
    <property type="match status" value="1"/>
</dbReference>
<dbReference type="InterPro" id="IPR013656">
    <property type="entry name" value="PAS_4"/>
</dbReference>
<dbReference type="PROSITE" id="PS50113">
    <property type="entry name" value="PAC"/>
    <property type="match status" value="2"/>
</dbReference>
<reference evidence="6" key="1">
    <citation type="journal article" date="2021" name="Proc. Natl. Acad. Sci. U.S.A.">
        <title>Global biogeography of chemosynthetic symbionts reveals both localized and globally distributed symbiont groups. .</title>
        <authorList>
            <person name="Osvatic J.T."/>
            <person name="Wilkins L.G.E."/>
            <person name="Leibrecht L."/>
            <person name="Leray M."/>
            <person name="Zauner S."/>
            <person name="Polzin J."/>
            <person name="Camacho Y."/>
            <person name="Gros O."/>
            <person name="van Gils J.A."/>
            <person name="Eisen J.A."/>
            <person name="Petersen J.M."/>
            <person name="Yuen B."/>
        </authorList>
    </citation>
    <scope>NUCLEOTIDE SEQUENCE</scope>
    <source>
        <strain evidence="6">MAGL173</strain>
    </source>
</reference>
<evidence type="ECO:0000313" key="6">
    <source>
        <dbReference type="EMBL" id="MCG7940414.1"/>
    </source>
</evidence>
<comment type="cofactor">
    <cofactor evidence="1">
        <name>Mg(2+)</name>
        <dbReference type="ChEBI" id="CHEBI:18420"/>
    </cofactor>
</comment>
<feature type="domain" description="EAL" evidence="4">
    <location>
        <begin position="731"/>
        <end position="984"/>
    </location>
</feature>
<dbReference type="PROSITE" id="PS50112">
    <property type="entry name" value="PAS"/>
    <property type="match status" value="2"/>
</dbReference>
<evidence type="ECO:0000313" key="7">
    <source>
        <dbReference type="Proteomes" id="UP000886687"/>
    </source>
</evidence>
<evidence type="ECO:0000259" key="2">
    <source>
        <dbReference type="PROSITE" id="PS50112"/>
    </source>
</evidence>
<dbReference type="GO" id="GO:0003824">
    <property type="term" value="F:catalytic activity"/>
    <property type="evidence" value="ECO:0007669"/>
    <property type="project" value="UniProtKB-ARBA"/>
</dbReference>
<dbReference type="InterPro" id="IPR000160">
    <property type="entry name" value="GGDEF_dom"/>
</dbReference>
<evidence type="ECO:0000259" key="5">
    <source>
        <dbReference type="PROSITE" id="PS50887"/>
    </source>
</evidence>
<dbReference type="PANTHER" id="PTHR44757">
    <property type="entry name" value="DIGUANYLATE CYCLASE DGCP"/>
    <property type="match status" value="1"/>
</dbReference>
<name>A0A9E4N2A0_9GAMM</name>
<proteinExistence type="predicted"/>
<protein>
    <submittedName>
        <fullName evidence="6">EAL domain-containing protein</fullName>
    </submittedName>
</protein>
<dbReference type="NCBIfam" id="TIGR00229">
    <property type="entry name" value="sensory_box"/>
    <property type="match status" value="2"/>
</dbReference>
<dbReference type="PANTHER" id="PTHR44757:SF2">
    <property type="entry name" value="BIOFILM ARCHITECTURE MAINTENANCE PROTEIN MBAA"/>
    <property type="match status" value="1"/>
</dbReference>
<dbReference type="InterPro" id="IPR000014">
    <property type="entry name" value="PAS"/>
</dbReference>
<dbReference type="InterPro" id="IPR012226">
    <property type="entry name" value="Diguanyl_cyclase/Pdiesterase"/>
</dbReference>
<dbReference type="CDD" id="cd00130">
    <property type="entry name" value="PAS"/>
    <property type="match status" value="2"/>
</dbReference>
<dbReference type="Gene3D" id="3.30.450.40">
    <property type="match status" value="1"/>
</dbReference>
<comment type="caution">
    <text evidence="6">The sequence shown here is derived from an EMBL/GenBank/DDBJ whole genome shotgun (WGS) entry which is preliminary data.</text>
</comment>
<feature type="domain" description="PAS" evidence="2">
    <location>
        <begin position="264"/>
        <end position="336"/>
    </location>
</feature>
<feature type="domain" description="PAC" evidence="3">
    <location>
        <begin position="211"/>
        <end position="263"/>
    </location>
</feature>
<accession>A0A9E4N2A0</accession>
<dbReference type="InterPro" id="IPR001633">
    <property type="entry name" value="EAL_dom"/>
</dbReference>
<dbReference type="InterPro" id="IPR043128">
    <property type="entry name" value="Rev_trsase/Diguanyl_cyclase"/>
</dbReference>
<dbReference type="PROSITE" id="PS50883">
    <property type="entry name" value="EAL"/>
    <property type="match status" value="1"/>
</dbReference>
<dbReference type="PIRSF" id="PIRSF005925">
    <property type="entry name" value="Dos"/>
    <property type="match status" value="1"/>
</dbReference>
<dbReference type="Pfam" id="PF08447">
    <property type="entry name" value="PAS_3"/>
    <property type="match status" value="1"/>
</dbReference>